<dbReference type="STRING" id="633813.SAMN04488087_0675"/>
<name>A0A1M6QLU7_9BACT</name>
<feature type="chain" id="PRO_5013382491" evidence="1">
    <location>
        <begin position="24"/>
        <end position="739"/>
    </location>
</feature>
<dbReference type="Pfam" id="PF18914">
    <property type="entry name" value="DUF5666"/>
    <property type="match status" value="8"/>
</dbReference>
<keyword evidence="5" id="KW-1185">Reference proteome</keyword>
<feature type="domain" description="DUF5666" evidence="3">
    <location>
        <begin position="110"/>
        <end position="161"/>
    </location>
</feature>
<evidence type="ECO:0000313" key="4">
    <source>
        <dbReference type="EMBL" id="SHK21145.1"/>
    </source>
</evidence>
<feature type="domain" description="DUF5666" evidence="3">
    <location>
        <begin position="485"/>
        <end position="548"/>
    </location>
</feature>
<protein>
    <submittedName>
        <fullName evidence="4">Por secretion system C-terminal sorting domain-containing protein</fullName>
    </submittedName>
</protein>
<dbReference type="Gene3D" id="2.60.40.4070">
    <property type="match status" value="1"/>
</dbReference>
<feature type="domain" description="FlgD/Vpr Ig-like" evidence="2">
    <location>
        <begin position="660"/>
        <end position="723"/>
    </location>
</feature>
<feature type="signal peptide" evidence="1">
    <location>
        <begin position="1"/>
        <end position="23"/>
    </location>
</feature>
<feature type="domain" description="DUF5666" evidence="3">
    <location>
        <begin position="258"/>
        <end position="321"/>
    </location>
</feature>
<dbReference type="NCBIfam" id="TIGR04183">
    <property type="entry name" value="Por_Secre_tail"/>
    <property type="match status" value="1"/>
</dbReference>
<evidence type="ECO:0000313" key="5">
    <source>
        <dbReference type="Proteomes" id="UP000185812"/>
    </source>
</evidence>
<sequence length="739" mass="80064">MRRIVTTGFLAFLLGLMVPIARADDHPGFELEGTIEALDQATLTLHGITFNLTATTRIRNAAGHPIPASQLQVGQRIELAGHFGADGLYYALKIKLEEPDDSTDEVEAWGPLTALTDSTLTVQGLTFYLSATTQVSGRLVVGQRLEVEGIVQGGRFVALEISSGRAGEIEERHPKIELEGPITAISDSTLEVQGHTVRVLSTTRIVGDNDQPLTLADLQVGVFVEIKARLLNGQLVALVIEVEKPDRAEMDRRKVEIEGIILERTDSTFTVGTLTFHLTPVTKIEGEDDQPLTPAALQVGVFVEVKGYLDPTTHTLYALKVQVEQPDARELELVGHIEALGSDSLVVAGITIFVDANTRIEDPWEQPLTLADLKVGLLVKVEARQRDDGTYLALEIKIRKVFHPVVEIEGPIEALTDSTITVAGQVFRVRPGVHVLGPNGQVVSLTDLQVGQKVKVRGVVHPDGTYWAVRIRAKADQPDDAIELEGTIESLGPDSLVVAGVTVFVNANTQILAYDGTAITLADLQTGLIVEIKALQQPGVGLVAQQIKVEDFVEATGQADSVRADAVILQQVTFLINAQTVVVNAQQQPINWSDIQPGQQVVVQGRRVASAGKAGTYLAGTTYVADYVTVLGNASTTNTEAPALPVAFELAPSYPNPFRQQTTIRFTLNGTGPQPVTLEIYNVLGQRVRMLIQMMLPPGLHEVTWDATDETGRPVASGLYLYRLRVGNQVQTRSMVLMR</sequence>
<dbReference type="RefSeq" id="WP_072714513.1">
    <property type="nucleotide sequence ID" value="NZ_FRAU01000001.1"/>
</dbReference>
<feature type="domain" description="DUF5666" evidence="3">
    <location>
        <begin position="32"/>
        <end position="95"/>
    </location>
</feature>
<dbReference type="InterPro" id="IPR025965">
    <property type="entry name" value="FlgD/Vpr_Ig-like"/>
</dbReference>
<evidence type="ECO:0000259" key="3">
    <source>
        <dbReference type="Pfam" id="PF18914"/>
    </source>
</evidence>
<keyword evidence="1" id="KW-0732">Signal</keyword>
<dbReference type="EMBL" id="FRAU01000001">
    <property type="protein sequence ID" value="SHK21145.1"/>
    <property type="molecule type" value="Genomic_DNA"/>
</dbReference>
<proteinExistence type="predicted"/>
<organism evidence="4 5">
    <name type="scientific">Rhodothermus profundi</name>
    <dbReference type="NCBI Taxonomy" id="633813"/>
    <lineage>
        <taxon>Bacteria</taxon>
        <taxon>Pseudomonadati</taxon>
        <taxon>Rhodothermota</taxon>
        <taxon>Rhodothermia</taxon>
        <taxon>Rhodothermales</taxon>
        <taxon>Rhodothermaceae</taxon>
        <taxon>Rhodothermus</taxon>
    </lineage>
</organism>
<gene>
    <name evidence="4" type="ORF">SAMN04488087_0675</name>
</gene>
<feature type="domain" description="DUF5666" evidence="3">
    <location>
        <begin position="179"/>
        <end position="241"/>
    </location>
</feature>
<dbReference type="InterPro" id="IPR026444">
    <property type="entry name" value="Secre_tail"/>
</dbReference>
<dbReference type="Pfam" id="PF13860">
    <property type="entry name" value="FlgD_ig"/>
    <property type="match status" value="1"/>
</dbReference>
<dbReference type="InterPro" id="IPR043724">
    <property type="entry name" value="DUF5666"/>
</dbReference>
<reference evidence="5" key="1">
    <citation type="submission" date="2016-11" db="EMBL/GenBank/DDBJ databases">
        <authorList>
            <person name="Varghese N."/>
            <person name="Submissions S."/>
        </authorList>
    </citation>
    <scope>NUCLEOTIDE SEQUENCE [LARGE SCALE GENOMIC DNA]</scope>
    <source>
        <strain evidence="5">DSM 22212</strain>
    </source>
</reference>
<evidence type="ECO:0000256" key="1">
    <source>
        <dbReference type="SAM" id="SignalP"/>
    </source>
</evidence>
<feature type="domain" description="DUF5666" evidence="3">
    <location>
        <begin position="335"/>
        <end position="397"/>
    </location>
</feature>
<dbReference type="OrthoDB" id="6331147at2"/>
<dbReference type="Proteomes" id="UP000185812">
    <property type="component" value="Unassembled WGS sequence"/>
</dbReference>
<feature type="domain" description="DUF5666" evidence="3">
    <location>
        <begin position="409"/>
        <end position="471"/>
    </location>
</feature>
<feature type="domain" description="DUF5666" evidence="3">
    <location>
        <begin position="557"/>
        <end position="608"/>
    </location>
</feature>
<dbReference type="AlphaFoldDB" id="A0A1M6QLU7"/>
<accession>A0A1M6QLU7</accession>
<evidence type="ECO:0000259" key="2">
    <source>
        <dbReference type="Pfam" id="PF13860"/>
    </source>
</evidence>